<sequence length="48" mass="5558">MLIVWMNGYVLLQEFMLIYFSLCGICLLIQNADVSKISCKFLYTCLTT</sequence>
<keyword evidence="1" id="KW-1133">Transmembrane helix</keyword>
<reference evidence="2" key="1">
    <citation type="submission" date="2018-02" db="EMBL/GenBank/DDBJ databases">
        <title>Rhizophora mucronata_Transcriptome.</title>
        <authorList>
            <person name="Meera S.P."/>
            <person name="Sreeshan A."/>
            <person name="Augustine A."/>
        </authorList>
    </citation>
    <scope>NUCLEOTIDE SEQUENCE</scope>
    <source>
        <tissue evidence="2">Leaf</tissue>
    </source>
</reference>
<dbReference type="EMBL" id="GGEC01055980">
    <property type="protein sequence ID" value="MBX36464.1"/>
    <property type="molecule type" value="Transcribed_RNA"/>
</dbReference>
<feature type="transmembrane region" description="Helical" evidence="1">
    <location>
        <begin position="6"/>
        <end position="29"/>
    </location>
</feature>
<keyword evidence="1" id="KW-0812">Transmembrane</keyword>
<dbReference type="AlphaFoldDB" id="A0A2P2N1V6"/>
<evidence type="ECO:0000256" key="1">
    <source>
        <dbReference type="SAM" id="Phobius"/>
    </source>
</evidence>
<evidence type="ECO:0000313" key="2">
    <source>
        <dbReference type="EMBL" id="MBX36464.1"/>
    </source>
</evidence>
<organism evidence="2">
    <name type="scientific">Rhizophora mucronata</name>
    <name type="common">Asiatic mangrove</name>
    <dbReference type="NCBI Taxonomy" id="61149"/>
    <lineage>
        <taxon>Eukaryota</taxon>
        <taxon>Viridiplantae</taxon>
        <taxon>Streptophyta</taxon>
        <taxon>Embryophyta</taxon>
        <taxon>Tracheophyta</taxon>
        <taxon>Spermatophyta</taxon>
        <taxon>Magnoliopsida</taxon>
        <taxon>eudicotyledons</taxon>
        <taxon>Gunneridae</taxon>
        <taxon>Pentapetalae</taxon>
        <taxon>rosids</taxon>
        <taxon>fabids</taxon>
        <taxon>Malpighiales</taxon>
        <taxon>Rhizophoraceae</taxon>
        <taxon>Rhizophora</taxon>
    </lineage>
</organism>
<protein>
    <submittedName>
        <fullName evidence="2">Uncharacterized protein</fullName>
    </submittedName>
</protein>
<proteinExistence type="predicted"/>
<keyword evidence="1" id="KW-0472">Membrane</keyword>
<name>A0A2P2N1V6_RHIMU</name>
<accession>A0A2P2N1V6</accession>